<sequence length="117" mass="12978">SHLFNLVSSSLFLDPLLESWVGVFLIDSDSSFPSAFTDHSPGITDIIKSVVILDGLDSLCWMGSLDDRVTCSDAYVSLSDSLVICSWKIRFGLLLSLLRGRFYFGGLFMISFLLLFP</sequence>
<evidence type="ECO:0000256" key="1">
    <source>
        <dbReference type="SAM" id="Phobius"/>
    </source>
</evidence>
<name>A0A2P5E115_PARAD</name>
<keyword evidence="1" id="KW-0812">Transmembrane</keyword>
<gene>
    <name evidence="2" type="ORF">PanWU01x14_013470</name>
</gene>
<evidence type="ECO:0000313" key="2">
    <source>
        <dbReference type="EMBL" id="PON79231.1"/>
    </source>
</evidence>
<comment type="caution">
    <text evidence="2">The sequence shown here is derived from an EMBL/GenBank/DDBJ whole genome shotgun (WGS) entry which is preliminary data.</text>
</comment>
<feature type="non-terminal residue" evidence="2">
    <location>
        <position position="1"/>
    </location>
</feature>
<dbReference type="Proteomes" id="UP000237105">
    <property type="component" value="Unassembled WGS sequence"/>
</dbReference>
<evidence type="ECO:0000313" key="3">
    <source>
        <dbReference type="Proteomes" id="UP000237105"/>
    </source>
</evidence>
<feature type="transmembrane region" description="Helical" evidence="1">
    <location>
        <begin position="98"/>
        <end position="116"/>
    </location>
</feature>
<keyword evidence="1" id="KW-0472">Membrane</keyword>
<dbReference type="EMBL" id="JXTB01000005">
    <property type="protein sequence ID" value="PON79231.1"/>
    <property type="molecule type" value="Genomic_DNA"/>
</dbReference>
<proteinExistence type="predicted"/>
<reference evidence="3" key="1">
    <citation type="submission" date="2016-06" db="EMBL/GenBank/DDBJ databases">
        <title>Parallel loss of symbiosis genes in relatives of nitrogen-fixing non-legume Parasponia.</title>
        <authorList>
            <person name="Van Velzen R."/>
            <person name="Holmer R."/>
            <person name="Bu F."/>
            <person name="Rutten L."/>
            <person name="Van Zeijl A."/>
            <person name="Liu W."/>
            <person name="Santuari L."/>
            <person name="Cao Q."/>
            <person name="Sharma T."/>
            <person name="Shen D."/>
            <person name="Roswanjaya Y."/>
            <person name="Wardhani T."/>
            <person name="Kalhor M.S."/>
            <person name="Jansen J."/>
            <person name="Van den Hoogen J."/>
            <person name="Gungor B."/>
            <person name="Hartog M."/>
            <person name="Hontelez J."/>
            <person name="Verver J."/>
            <person name="Yang W.-C."/>
            <person name="Schijlen E."/>
            <person name="Repin R."/>
            <person name="Schilthuizen M."/>
            <person name="Schranz E."/>
            <person name="Heidstra R."/>
            <person name="Miyata K."/>
            <person name="Fedorova E."/>
            <person name="Kohlen W."/>
            <person name="Bisseling T."/>
            <person name="Smit S."/>
            <person name="Geurts R."/>
        </authorList>
    </citation>
    <scope>NUCLEOTIDE SEQUENCE [LARGE SCALE GENOMIC DNA]</scope>
    <source>
        <strain evidence="3">cv. WU1-14</strain>
    </source>
</reference>
<keyword evidence="1" id="KW-1133">Transmembrane helix</keyword>
<keyword evidence="3" id="KW-1185">Reference proteome</keyword>
<dbReference type="AlphaFoldDB" id="A0A2P5E115"/>
<accession>A0A2P5E115</accession>
<protein>
    <submittedName>
        <fullName evidence="2">Uncharacterized protein</fullName>
    </submittedName>
</protein>
<organism evidence="2 3">
    <name type="scientific">Parasponia andersonii</name>
    <name type="common">Sponia andersonii</name>
    <dbReference type="NCBI Taxonomy" id="3476"/>
    <lineage>
        <taxon>Eukaryota</taxon>
        <taxon>Viridiplantae</taxon>
        <taxon>Streptophyta</taxon>
        <taxon>Embryophyta</taxon>
        <taxon>Tracheophyta</taxon>
        <taxon>Spermatophyta</taxon>
        <taxon>Magnoliopsida</taxon>
        <taxon>eudicotyledons</taxon>
        <taxon>Gunneridae</taxon>
        <taxon>Pentapetalae</taxon>
        <taxon>rosids</taxon>
        <taxon>fabids</taxon>
        <taxon>Rosales</taxon>
        <taxon>Cannabaceae</taxon>
        <taxon>Parasponia</taxon>
    </lineage>
</organism>